<feature type="region of interest" description="Disordered" evidence="1">
    <location>
        <begin position="1"/>
        <end position="95"/>
    </location>
</feature>
<keyword evidence="3" id="KW-1185">Reference proteome</keyword>
<dbReference type="Proteomes" id="UP000777440">
    <property type="component" value="Unassembled WGS sequence"/>
</dbReference>
<dbReference type="EMBL" id="JAEUAX010000001">
    <property type="protein sequence ID" value="MBW9108911.1"/>
    <property type="molecule type" value="Genomic_DNA"/>
</dbReference>
<feature type="compositionally biased region" description="Basic and acidic residues" evidence="1">
    <location>
        <begin position="53"/>
        <end position="73"/>
    </location>
</feature>
<dbReference type="RefSeq" id="WP_220338780.1">
    <property type="nucleotide sequence ID" value="NZ_JAEUAX010000001.1"/>
</dbReference>
<feature type="compositionally biased region" description="Polar residues" evidence="1">
    <location>
        <begin position="43"/>
        <end position="52"/>
    </location>
</feature>
<name>A0ABS7HU82_9MICO</name>
<organism evidence="2 3">
    <name type="scientific">Microbacterium ureisolvens</name>
    <dbReference type="NCBI Taxonomy" id="2781186"/>
    <lineage>
        <taxon>Bacteria</taxon>
        <taxon>Bacillati</taxon>
        <taxon>Actinomycetota</taxon>
        <taxon>Actinomycetes</taxon>
        <taxon>Micrococcales</taxon>
        <taxon>Microbacteriaceae</taxon>
        <taxon>Microbacterium</taxon>
    </lineage>
</organism>
<gene>
    <name evidence="2" type="ORF">JNB61_03925</name>
</gene>
<sequence>MNDHTDRMDTPEQNARAEEPIGATRREQREREAADPRAGTQADARQNYAQTDMSRENADREAAARTDAARYDAGESSEAAAHEPAAHTATTDHDVIRQWAADRHAMPATVEGTEHGGNVGELRLDFDFGNDLEDLRQVSWDEWFRAFDERGLEFVFQETPRPDGSPSNDFHLEPAGHARI</sequence>
<feature type="compositionally biased region" description="Basic and acidic residues" evidence="1">
    <location>
        <begin position="1"/>
        <end position="35"/>
    </location>
</feature>
<evidence type="ECO:0000313" key="2">
    <source>
        <dbReference type="EMBL" id="MBW9108911.1"/>
    </source>
</evidence>
<comment type="caution">
    <text evidence="2">The sequence shown here is derived from an EMBL/GenBank/DDBJ whole genome shotgun (WGS) entry which is preliminary data.</text>
</comment>
<feature type="region of interest" description="Disordered" evidence="1">
    <location>
        <begin position="158"/>
        <end position="180"/>
    </location>
</feature>
<evidence type="ECO:0008006" key="4">
    <source>
        <dbReference type="Google" id="ProtNLM"/>
    </source>
</evidence>
<reference evidence="2 3" key="1">
    <citation type="journal article" date="2021" name="MBio">
        <title>Poor Competitiveness of Bradyrhizobium in Pigeon Pea Root Colonization in Indian Soils.</title>
        <authorList>
            <person name="Chalasani D."/>
            <person name="Basu A."/>
            <person name="Pullabhotla S.V.S.R.N."/>
            <person name="Jorrin B."/>
            <person name="Neal A.L."/>
            <person name="Poole P.S."/>
            <person name="Podile A.R."/>
            <person name="Tkacz A."/>
        </authorList>
    </citation>
    <scope>NUCLEOTIDE SEQUENCE [LARGE SCALE GENOMIC DNA]</scope>
    <source>
        <strain evidence="2 3">HU12</strain>
    </source>
</reference>
<feature type="compositionally biased region" description="Basic and acidic residues" evidence="1">
    <location>
        <begin position="170"/>
        <end position="180"/>
    </location>
</feature>
<evidence type="ECO:0000313" key="3">
    <source>
        <dbReference type="Proteomes" id="UP000777440"/>
    </source>
</evidence>
<evidence type="ECO:0000256" key="1">
    <source>
        <dbReference type="SAM" id="MobiDB-lite"/>
    </source>
</evidence>
<proteinExistence type="predicted"/>
<accession>A0ABS7HU82</accession>
<feature type="compositionally biased region" description="Basic and acidic residues" evidence="1">
    <location>
        <begin position="80"/>
        <end position="95"/>
    </location>
</feature>
<protein>
    <recommendedName>
        <fullName evidence="4">1,4-alpha-glucan branching enzyme</fullName>
    </recommendedName>
</protein>